<evidence type="ECO:0000313" key="1">
    <source>
        <dbReference type="EMBL" id="PNP60650.1"/>
    </source>
</evidence>
<evidence type="ECO:0000313" key="2">
    <source>
        <dbReference type="Proteomes" id="UP000236664"/>
    </source>
</evidence>
<sequence length="39" mass="4231">MAPPVLEHSPMSNLIVANRLDESEGRAARTSELLTAQPQ</sequence>
<proteinExistence type="predicted"/>
<organism evidence="1 2">
    <name type="scientific">Gibberella nygamai</name>
    <name type="common">Bean root rot disease fungus</name>
    <name type="synonym">Fusarium nygamai</name>
    <dbReference type="NCBI Taxonomy" id="42673"/>
    <lineage>
        <taxon>Eukaryota</taxon>
        <taxon>Fungi</taxon>
        <taxon>Dikarya</taxon>
        <taxon>Ascomycota</taxon>
        <taxon>Pezizomycotina</taxon>
        <taxon>Sordariomycetes</taxon>
        <taxon>Hypocreomycetidae</taxon>
        <taxon>Hypocreales</taxon>
        <taxon>Nectriaceae</taxon>
        <taxon>Fusarium</taxon>
        <taxon>Fusarium fujikuroi species complex</taxon>
    </lineage>
</organism>
<dbReference type="OrthoDB" id="10286959at2759"/>
<keyword evidence="2" id="KW-1185">Reference proteome</keyword>
<dbReference type="EMBL" id="MTQA01000362">
    <property type="protein sequence ID" value="PNP60650.1"/>
    <property type="molecule type" value="Genomic_DNA"/>
</dbReference>
<dbReference type="AlphaFoldDB" id="A0A2K0USB2"/>
<protein>
    <submittedName>
        <fullName evidence="1">Uncharacterized protein</fullName>
    </submittedName>
</protein>
<dbReference type="Proteomes" id="UP000236664">
    <property type="component" value="Unassembled WGS sequence"/>
</dbReference>
<reference evidence="1 2" key="1">
    <citation type="submission" date="2017-06" db="EMBL/GenBank/DDBJ databases">
        <title>Genome of Fusarium nygamai isolate CS10214.</title>
        <authorList>
            <person name="Gardiner D.M."/>
            <person name="Obanor F."/>
            <person name="Kazan K."/>
        </authorList>
    </citation>
    <scope>NUCLEOTIDE SEQUENCE [LARGE SCALE GENOMIC DNA]</scope>
    <source>
        <strain evidence="1 2">CS10214</strain>
    </source>
</reference>
<gene>
    <name evidence="1" type="ORF">FNYG_14614</name>
</gene>
<accession>A0A2K0USB2</accession>
<name>A0A2K0USB2_GIBNY</name>
<comment type="caution">
    <text evidence="1">The sequence shown here is derived from an EMBL/GenBank/DDBJ whole genome shotgun (WGS) entry which is preliminary data.</text>
</comment>